<keyword evidence="3" id="KW-1185">Reference proteome</keyword>
<sequence>MTRSNFTVEVSGTSGSHAGLWPEGEIFMLLPEGEHRAENALARVGLVKAGGPLSPDEAVFTSSPEPAGGPTTVTEVETRTARLARQDEEHPVLVLHDPDKQLVCSVHPDPLAKGEPQQFSVYDDHGEQLCHISRGRSTRSRRAYWRIDQPGGEPPLIGYKGTVAGWLGFALLTPLWLLFFAVSLLITLVTLGNTTELIVWSCPRRTAWRRPGTARAAITFRYMSSRYAWDDSLADHRIVHAQAAIHQFTKYRAEG</sequence>
<evidence type="ECO:0000313" key="2">
    <source>
        <dbReference type="EMBL" id="MBU7600642.1"/>
    </source>
</evidence>
<keyword evidence="1" id="KW-1133">Transmembrane helix</keyword>
<proteinExistence type="predicted"/>
<dbReference type="AlphaFoldDB" id="A0A949JJK1"/>
<evidence type="ECO:0000256" key="1">
    <source>
        <dbReference type="SAM" id="Phobius"/>
    </source>
</evidence>
<accession>A0A949JJK1</accession>
<keyword evidence="1" id="KW-0472">Membrane</keyword>
<name>A0A949JJK1_9ACTN</name>
<comment type="caution">
    <text evidence="2">The sequence shown here is derived from an EMBL/GenBank/DDBJ whole genome shotgun (WGS) entry which is preliminary data.</text>
</comment>
<dbReference type="Proteomes" id="UP000694501">
    <property type="component" value="Unassembled WGS sequence"/>
</dbReference>
<reference evidence="2" key="1">
    <citation type="submission" date="2021-06" db="EMBL/GenBank/DDBJ databases">
        <title>Sequencing of actinobacteria type strains.</title>
        <authorList>
            <person name="Nguyen G.-S."/>
            <person name="Wentzel A."/>
        </authorList>
    </citation>
    <scope>NUCLEOTIDE SEQUENCE</scope>
    <source>
        <strain evidence="2">P38-E01</strain>
    </source>
</reference>
<feature type="transmembrane region" description="Helical" evidence="1">
    <location>
        <begin position="166"/>
        <end position="191"/>
    </location>
</feature>
<dbReference type="EMBL" id="JAELVF020000004">
    <property type="protein sequence ID" value="MBU7600642.1"/>
    <property type="molecule type" value="Genomic_DNA"/>
</dbReference>
<organism evidence="2 3">
    <name type="scientific">Streptomyces tardus</name>
    <dbReference type="NCBI Taxonomy" id="2780544"/>
    <lineage>
        <taxon>Bacteria</taxon>
        <taxon>Bacillati</taxon>
        <taxon>Actinomycetota</taxon>
        <taxon>Actinomycetes</taxon>
        <taxon>Kitasatosporales</taxon>
        <taxon>Streptomycetaceae</taxon>
        <taxon>Streptomyces</taxon>
    </lineage>
</organism>
<gene>
    <name evidence="2" type="ORF">JGS22_024195</name>
</gene>
<protein>
    <submittedName>
        <fullName evidence="2">Uncharacterized protein</fullName>
    </submittedName>
</protein>
<keyword evidence="1" id="KW-0812">Transmembrane</keyword>
<evidence type="ECO:0000313" key="3">
    <source>
        <dbReference type="Proteomes" id="UP000694501"/>
    </source>
</evidence>
<dbReference type="RefSeq" id="WP_211042710.1">
    <property type="nucleotide sequence ID" value="NZ_JAELVF020000004.1"/>
</dbReference>